<evidence type="ECO:0000313" key="2">
    <source>
        <dbReference type="EMBL" id="TDE45380.1"/>
    </source>
</evidence>
<gene>
    <name evidence="2" type="ORF">E0I26_05350</name>
</gene>
<comment type="caution">
    <text evidence="2">The sequence shown here is derived from an EMBL/GenBank/DDBJ whole genome shotgun (WGS) entry which is preliminary data.</text>
</comment>
<dbReference type="InterPro" id="IPR001387">
    <property type="entry name" value="Cro/C1-type_HTH"/>
</dbReference>
<keyword evidence="3" id="KW-1185">Reference proteome</keyword>
<dbReference type="Proteomes" id="UP000294814">
    <property type="component" value="Unassembled WGS sequence"/>
</dbReference>
<sequence>MKRTRKSEIPKEVIEIGNNIKRIIAEKNLVPKNVAHDAGLDVENLRKYIKGSQEMKISTMLKIATALGVKAEELIKDLQIDFLEKNS</sequence>
<dbReference type="CDD" id="cd00093">
    <property type="entry name" value="HTH_XRE"/>
    <property type="match status" value="1"/>
</dbReference>
<dbReference type="Pfam" id="PF13443">
    <property type="entry name" value="HTH_26"/>
    <property type="match status" value="1"/>
</dbReference>
<dbReference type="RefSeq" id="WP_131915471.1">
    <property type="nucleotide sequence ID" value="NZ_SMLG01000003.1"/>
</dbReference>
<dbReference type="SUPFAM" id="SSF47413">
    <property type="entry name" value="lambda repressor-like DNA-binding domains"/>
    <property type="match status" value="1"/>
</dbReference>
<dbReference type="SMART" id="SM00530">
    <property type="entry name" value="HTH_XRE"/>
    <property type="match status" value="1"/>
</dbReference>
<feature type="domain" description="HTH cro/C1-type" evidence="1">
    <location>
        <begin position="20"/>
        <end position="74"/>
    </location>
</feature>
<organism evidence="2 3">
    <name type="scientific">Flavobacterium rhamnosiphilum</name>
    <dbReference type="NCBI Taxonomy" id="2541724"/>
    <lineage>
        <taxon>Bacteria</taxon>
        <taxon>Pseudomonadati</taxon>
        <taxon>Bacteroidota</taxon>
        <taxon>Flavobacteriia</taxon>
        <taxon>Flavobacteriales</taxon>
        <taxon>Flavobacteriaceae</taxon>
        <taxon>Flavobacterium</taxon>
    </lineage>
</organism>
<dbReference type="InterPro" id="IPR010982">
    <property type="entry name" value="Lambda_DNA-bd_dom_sf"/>
</dbReference>
<accession>A0A4R5F9K1</accession>
<dbReference type="EMBL" id="SMLG01000003">
    <property type="protein sequence ID" value="TDE45380.1"/>
    <property type="molecule type" value="Genomic_DNA"/>
</dbReference>
<proteinExistence type="predicted"/>
<dbReference type="PROSITE" id="PS50943">
    <property type="entry name" value="HTH_CROC1"/>
    <property type="match status" value="1"/>
</dbReference>
<name>A0A4R5F9K1_9FLAO</name>
<dbReference type="Gene3D" id="1.10.260.40">
    <property type="entry name" value="lambda repressor-like DNA-binding domains"/>
    <property type="match status" value="1"/>
</dbReference>
<evidence type="ECO:0000259" key="1">
    <source>
        <dbReference type="PROSITE" id="PS50943"/>
    </source>
</evidence>
<dbReference type="AlphaFoldDB" id="A0A4R5F9K1"/>
<protein>
    <submittedName>
        <fullName evidence="2">XRE family transcriptional regulator</fullName>
    </submittedName>
</protein>
<dbReference type="OrthoDB" id="1366528at2"/>
<evidence type="ECO:0000313" key="3">
    <source>
        <dbReference type="Proteomes" id="UP000294814"/>
    </source>
</evidence>
<dbReference type="GO" id="GO:0003677">
    <property type="term" value="F:DNA binding"/>
    <property type="evidence" value="ECO:0007669"/>
    <property type="project" value="InterPro"/>
</dbReference>
<reference evidence="2 3" key="1">
    <citation type="submission" date="2019-03" db="EMBL/GenBank/DDBJ databases">
        <title>Novel species of Flavobacterium.</title>
        <authorList>
            <person name="Liu Q."/>
            <person name="Xin Y.-H."/>
        </authorList>
    </citation>
    <scope>NUCLEOTIDE SEQUENCE [LARGE SCALE GENOMIC DNA]</scope>
    <source>
        <strain evidence="2 3">LB3P52</strain>
    </source>
</reference>